<accession>A0A6N7EQ35</accession>
<dbReference type="RefSeq" id="WP_152196533.1">
    <property type="nucleotide sequence ID" value="NZ_VUKD01000006.1"/>
</dbReference>
<keyword evidence="1" id="KW-0812">Transmembrane</keyword>
<dbReference type="Proteomes" id="UP000437709">
    <property type="component" value="Unassembled WGS sequence"/>
</dbReference>
<comment type="caution">
    <text evidence="2">The sequence shown here is derived from an EMBL/GenBank/DDBJ whole genome shotgun (WGS) entry which is preliminary data.</text>
</comment>
<keyword evidence="3" id="KW-1185">Reference proteome</keyword>
<dbReference type="AlphaFoldDB" id="A0A6N7EQ35"/>
<sequence length="100" mass="10506">MLVGGIAIMLLGAVLLTRSAVELSRANAGTRWPVWSDPPRRPRRAIMLRVGGAGLAVLGSTVAGVDIGYWTVLVVLTAFTGTLVVQLNHNRGLSRASAQS</sequence>
<keyword evidence="1" id="KW-1133">Transmembrane helix</keyword>
<feature type="transmembrane region" description="Helical" evidence="1">
    <location>
        <begin position="67"/>
        <end position="85"/>
    </location>
</feature>
<name>A0A6N7EQ35_9MICO</name>
<evidence type="ECO:0000313" key="3">
    <source>
        <dbReference type="Proteomes" id="UP000437709"/>
    </source>
</evidence>
<reference evidence="2 3" key="1">
    <citation type="submission" date="2019-10" db="EMBL/GenBank/DDBJ databases">
        <title>Georgenia wutianyii sp. nov. and Georgenia yuyongxinii sp. nov. isolated from plateau pika (Ochotona curzoniae) in the Qinghai-Tibet plateau of China.</title>
        <authorList>
            <person name="Tian Z."/>
        </authorList>
    </citation>
    <scope>NUCLEOTIDE SEQUENCE [LARGE SCALE GENOMIC DNA]</scope>
    <source>
        <strain evidence="2 3">JCM 19765</strain>
    </source>
</reference>
<evidence type="ECO:0000313" key="2">
    <source>
        <dbReference type="EMBL" id="MPV39007.1"/>
    </source>
</evidence>
<keyword evidence="1" id="KW-0472">Membrane</keyword>
<organism evidence="2 3">
    <name type="scientific">Georgenia subflava</name>
    <dbReference type="NCBI Taxonomy" id="1622177"/>
    <lineage>
        <taxon>Bacteria</taxon>
        <taxon>Bacillati</taxon>
        <taxon>Actinomycetota</taxon>
        <taxon>Actinomycetes</taxon>
        <taxon>Micrococcales</taxon>
        <taxon>Bogoriellaceae</taxon>
        <taxon>Georgenia</taxon>
    </lineage>
</organism>
<proteinExistence type="predicted"/>
<gene>
    <name evidence="2" type="ORF">GB881_18555</name>
</gene>
<dbReference type="EMBL" id="WHPC01000140">
    <property type="protein sequence ID" value="MPV39007.1"/>
    <property type="molecule type" value="Genomic_DNA"/>
</dbReference>
<protein>
    <submittedName>
        <fullName evidence="2">Uncharacterized protein</fullName>
    </submittedName>
</protein>
<evidence type="ECO:0000256" key="1">
    <source>
        <dbReference type="SAM" id="Phobius"/>
    </source>
</evidence>